<dbReference type="Gene3D" id="3.40.190.10">
    <property type="entry name" value="Periplasmic binding protein-like II"/>
    <property type="match status" value="1"/>
</dbReference>
<gene>
    <name evidence="2" type="ordered locus">Celf_1766</name>
</gene>
<proteinExistence type="predicted"/>
<protein>
    <submittedName>
        <fullName evidence="2">Uncharacterized protein</fullName>
    </submittedName>
</protein>
<feature type="chain" id="PRO_5003308885" evidence="1">
    <location>
        <begin position="21"/>
        <end position="198"/>
    </location>
</feature>
<organism evidence="2 3">
    <name type="scientific">Cellulomonas fimi (strain ATCC 484 / DSM 20113 / JCM 1341 / CCUG 24087 / LMG 16345 / NBRC 15513 / NCIMB 8980 / NCTC 7547 / NRS-133)</name>
    <dbReference type="NCBI Taxonomy" id="590998"/>
    <lineage>
        <taxon>Bacteria</taxon>
        <taxon>Bacillati</taxon>
        <taxon>Actinomycetota</taxon>
        <taxon>Actinomycetes</taxon>
        <taxon>Micrococcales</taxon>
        <taxon>Cellulomonadaceae</taxon>
        <taxon>Cellulomonas</taxon>
    </lineage>
</organism>
<dbReference type="KEGG" id="cfi:Celf_1766"/>
<feature type="signal peptide" evidence="1">
    <location>
        <begin position="1"/>
        <end position="20"/>
    </location>
</feature>
<keyword evidence="3" id="KW-1185">Reference proteome</keyword>
<evidence type="ECO:0000313" key="3">
    <source>
        <dbReference type="Proteomes" id="UP000008460"/>
    </source>
</evidence>
<dbReference type="RefSeq" id="WP_013770924.1">
    <property type="nucleotide sequence ID" value="NC_015514.1"/>
</dbReference>
<accession>F4GYA9</accession>
<keyword evidence="1" id="KW-0732">Signal</keyword>
<dbReference type="eggNOG" id="COG1653">
    <property type="taxonomic scope" value="Bacteria"/>
</dbReference>
<dbReference type="AlphaFoldDB" id="F4GYA9"/>
<dbReference type="STRING" id="590998.Celf_1766"/>
<evidence type="ECO:0000313" key="2">
    <source>
        <dbReference type="EMBL" id="AEE45898.1"/>
    </source>
</evidence>
<sequence length="198" mass="20801">MGRARRATVVLARAAVCAAAGCGGSPSPEPQESPGGVVDVLGLWSGPELDAFLTVEGRWEDATGHRLDWHGAQDVARDLARRLDAGDPPDVAVLPNPGLLHDLADDGALLPLEPVVGADRLARDYPATGVPPETYPDVVSRRLADTLVSAPTVRFGAGDAMPSVVQRAWWQAMLAYAEDPRTLDARLALLTTTAAAAR</sequence>
<evidence type="ECO:0000256" key="1">
    <source>
        <dbReference type="SAM" id="SignalP"/>
    </source>
</evidence>
<reference evidence="2 3" key="1">
    <citation type="submission" date="2011-04" db="EMBL/GenBank/DDBJ databases">
        <title>Complete sequence of Cellulomonas fimi ATCC 484.</title>
        <authorList>
            <consortium name="US DOE Joint Genome Institute"/>
            <person name="Lucas S."/>
            <person name="Han J."/>
            <person name="Lapidus A."/>
            <person name="Cheng J.-F."/>
            <person name="Goodwin L."/>
            <person name="Pitluck S."/>
            <person name="Peters L."/>
            <person name="Chertkov O."/>
            <person name="Detter J.C."/>
            <person name="Han C."/>
            <person name="Tapia R."/>
            <person name="Land M."/>
            <person name="Hauser L."/>
            <person name="Kyrpides N."/>
            <person name="Ivanova N."/>
            <person name="Ovchinnikova G."/>
            <person name="Pagani I."/>
            <person name="Mead D."/>
            <person name="Brumm P."/>
            <person name="Woyke T."/>
        </authorList>
    </citation>
    <scope>NUCLEOTIDE SEQUENCE [LARGE SCALE GENOMIC DNA]</scope>
    <source>
        <strain evidence="3">ATCC 484 / DSM 20113 / JCM 1341 / NBRC 15513 / NCIMB 8980 / NCTC 7547</strain>
    </source>
</reference>
<dbReference type="EMBL" id="CP002666">
    <property type="protein sequence ID" value="AEE45898.1"/>
    <property type="molecule type" value="Genomic_DNA"/>
</dbReference>
<dbReference type="HOGENOM" id="CLU_1376025_0_0_11"/>
<dbReference type="Proteomes" id="UP000008460">
    <property type="component" value="Chromosome"/>
</dbReference>
<dbReference type="SUPFAM" id="SSF53850">
    <property type="entry name" value="Periplasmic binding protein-like II"/>
    <property type="match status" value="1"/>
</dbReference>
<name>F4GYA9_CELFA</name>